<organism evidence="4 5">
    <name type="scientific">Friedmanniomyces endolithicus</name>
    <dbReference type="NCBI Taxonomy" id="329885"/>
    <lineage>
        <taxon>Eukaryota</taxon>
        <taxon>Fungi</taxon>
        <taxon>Dikarya</taxon>
        <taxon>Ascomycota</taxon>
        <taxon>Pezizomycotina</taxon>
        <taxon>Dothideomycetes</taxon>
        <taxon>Dothideomycetidae</taxon>
        <taxon>Mycosphaerellales</taxon>
        <taxon>Teratosphaeriaceae</taxon>
        <taxon>Friedmanniomyces</taxon>
    </lineage>
</organism>
<comment type="caution">
    <text evidence="4">The sequence shown here is derived from an EMBL/GenBank/DDBJ whole genome shotgun (WGS) entry which is preliminary data.</text>
</comment>
<keyword evidence="3 4" id="KW-0560">Oxidoreductase</keyword>
<dbReference type="EC" id="1.1.1.289" evidence="4"/>
<evidence type="ECO:0000256" key="3">
    <source>
        <dbReference type="ARBA" id="ARBA00023002"/>
    </source>
</evidence>
<name>A0AAN6F3Y7_9PEZI</name>
<keyword evidence="2" id="KW-0521">NADP</keyword>
<evidence type="ECO:0000313" key="5">
    <source>
        <dbReference type="Proteomes" id="UP001168146"/>
    </source>
</evidence>
<dbReference type="AlphaFoldDB" id="A0AAN6F3Y7"/>
<dbReference type="Gene3D" id="3.40.50.720">
    <property type="entry name" value="NAD(P)-binding Rossmann-like Domain"/>
    <property type="match status" value="1"/>
</dbReference>
<protein>
    <submittedName>
        <fullName evidence="4">Sorbose reductase sou1</fullName>
        <ecNumber evidence="4">1.1.1.289</ecNumber>
    </submittedName>
</protein>
<dbReference type="GO" id="GO:0032115">
    <property type="term" value="F:sorbose reductase activity"/>
    <property type="evidence" value="ECO:0007669"/>
    <property type="project" value="UniProtKB-EC"/>
</dbReference>
<accession>A0AAN6F3Y7</accession>
<dbReference type="PRINTS" id="PR00081">
    <property type="entry name" value="GDHRDH"/>
</dbReference>
<gene>
    <name evidence="4" type="primary">SOU1_4</name>
    <name evidence="4" type="ORF">LTR82_018375</name>
</gene>
<dbReference type="InterPro" id="IPR020904">
    <property type="entry name" value="Sc_DH/Rdtase_CS"/>
</dbReference>
<dbReference type="SUPFAM" id="SSF51735">
    <property type="entry name" value="NAD(P)-binding Rossmann-fold domains"/>
    <property type="match status" value="1"/>
</dbReference>
<comment type="similarity">
    <text evidence="1">Belongs to the short-chain dehydrogenases/reductases (SDR) family.</text>
</comment>
<reference evidence="4" key="1">
    <citation type="submission" date="2021-12" db="EMBL/GenBank/DDBJ databases">
        <title>Black yeast isolated from Biological Soil Crust.</title>
        <authorList>
            <person name="Kurbessoian T."/>
        </authorList>
    </citation>
    <scope>NUCLEOTIDE SEQUENCE</scope>
    <source>
        <strain evidence="4">CCFEE 5208</strain>
    </source>
</reference>
<evidence type="ECO:0000256" key="2">
    <source>
        <dbReference type="ARBA" id="ARBA00022857"/>
    </source>
</evidence>
<sequence length="127" mass="13911">MIDGSLTSYHKVVATDLESVFYSAKAASEIFRRQYETAVSLTRATLQNYSYGSFIATASMSGHIANIPQLQSAYNAAKAGVQHLCQSLAVEWVKLARANSVSPGYIATEISNFAPPETKAIWRSRFL</sequence>
<dbReference type="PROSITE" id="PS00061">
    <property type="entry name" value="ADH_SHORT"/>
    <property type="match status" value="1"/>
</dbReference>
<dbReference type="PANTHER" id="PTHR43008">
    <property type="entry name" value="BENZIL REDUCTASE"/>
    <property type="match status" value="1"/>
</dbReference>
<dbReference type="InterPro" id="IPR002347">
    <property type="entry name" value="SDR_fam"/>
</dbReference>
<evidence type="ECO:0000313" key="4">
    <source>
        <dbReference type="EMBL" id="KAK0298371.1"/>
    </source>
</evidence>
<dbReference type="PANTHER" id="PTHR43008:SF13">
    <property type="entry name" value="L-XYLULOSE REDUCTASE-RELATED"/>
    <property type="match status" value="1"/>
</dbReference>
<dbReference type="Pfam" id="PF13561">
    <property type="entry name" value="adh_short_C2"/>
    <property type="match status" value="1"/>
</dbReference>
<dbReference type="EMBL" id="JASUXU010000737">
    <property type="protein sequence ID" value="KAK0298371.1"/>
    <property type="molecule type" value="Genomic_DNA"/>
</dbReference>
<dbReference type="GO" id="GO:0050664">
    <property type="term" value="F:oxidoreductase activity, acting on NAD(P)H, oxygen as acceptor"/>
    <property type="evidence" value="ECO:0007669"/>
    <property type="project" value="TreeGrafter"/>
</dbReference>
<proteinExistence type="inferred from homology"/>
<dbReference type="Proteomes" id="UP001168146">
    <property type="component" value="Unassembled WGS sequence"/>
</dbReference>
<evidence type="ECO:0000256" key="1">
    <source>
        <dbReference type="ARBA" id="ARBA00006484"/>
    </source>
</evidence>
<dbReference type="InterPro" id="IPR036291">
    <property type="entry name" value="NAD(P)-bd_dom_sf"/>
</dbReference>